<accession>A0A291BAW7</accession>
<keyword evidence="1" id="KW-0614">Plasmid</keyword>
<evidence type="ECO:0000313" key="2">
    <source>
        <dbReference type="Proteomes" id="UP000218160"/>
    </source>
</evidence>
<protein>
    <submittedName>
        <fullName evidence="1">Uncharacterized protein</fullName>
    </submittedName>
</protein>
<dbReference type="AlphaFoldDB" id="A0A291BAW7"/>
<name>A0A291BAW7_9GAMM</name>
<gene>
    <name evidence="1" type="ORF">BTN50_1723</name>
</gene>
<reference evidence="2" key="1">
    <citation type="submission" date="2017-04" db="EMBL/GenBank/DDBJ databases">
        <title>Genome evolution of the luminous symbionts of deep sea anglerfish.</title>
        <authorList>
            <person name="Hendry T.A."/>
        </authorList>
    </citation>
    <scope>NUCLEOTIDE SEQUENCE [LARGE SCALE GENOMIC DNA]</scope>
    <source>
        <plasmid evidence="2">pcc1</plasmid>
    </source>
</reference>
<evidence type="ECO:0000313" key="1">
    <source>
        <dbReference type="EMBL" id="ATF10158.1"/>
    </source>
</evidence>
<proteinExistence type="predicted"/>
<geneLocation type="plasmid" evidence="2">
    <name>pcc1</name>
</geneLocation>
<dbReference type="KEGG" id="elux:BTN50_1723"/>
<dbReference type="EMBL" id="CP020661">
    <property type="protein sequence ID" value="ATF10158.1"/>
    <property type="molecule type" value="Genomic_DNA"/>
</dbReference>
<sequence length="75" mass="8541">MLCKHMLAARLGSIGVHHRFFRILNHARLLVKQFLTATIITLQKIIITLSSSYRIHDPKCDFCITSLSLSTSVFL</sequence>
<organism evidence="1 2">
    <name type="scientific">Candidatus Enterovibrio altilux</name>
    <dbReference type="NCBI Taxonomy" id="1927128"/>
    <lineage>
        <taxon>Bacteria</taxon>
        <taxon>Pseudomonadati</taxon>
        <taxon>Pseudomonadota</taxon>
        <taxon>Gammaproteobacteria</taxon>
        <taxon>Vibrionales</taxon>
        <taxon>Vibrionaceae</taxon>
        <taxon>Enterovibrio</taxon>
    </lineage>
</organism>
<keyword evidence="2" id="KW-1185">Reference proteome</keyword>
<dbReference type="Proteomes" id="UP000218160">
    <property type="component" value="Plasmid pCC1"/>
</dbReference>